<reference evidence="2" key="1">
    <citation type="journal article" date="2023" name="Front. Plant Sci.">
        <title>Chromosomal-level genome assembly of Melastoma candidum provides insights into trichome evolution.</title>
        <authorList>
            <person name="Zhong Y."/>
            <person name="Wu W."/>
            <person name="Sun C."/>
            <person name="Zou P."/>
            <person name="Liu Y."/>
            <person name="Dai S."/>
            <person name="Zhou R."/>
        </authorList>
    </citation>
    <scope>NUCLEOTIDE SEQUENCE [LARGE SCALE GENOMIC DNA]</scope>
</reference>
<dbReference type="EMBL" id="CM042884">
    <property type="protein sequence ID" value="KAI4370351.1"/>
    <property type="molecule type" value="Genomic_DNA"/>
</dbReference>
<sequence>MATEADRSPPPAEGRSDRTLTLEDAATPWVEYALQQARLLQVDFQHNLDAFIEHSRSRLSQIISTSSAHLAYTLASLEDVKDDYAAYEDAFFGKIREGVVLGASHPLLTTGAVAGLGLITLKRPRRFLYYKTVRLLLSEESMLSRAQSKVQELRKSIDQLKAESEQLERDAKIAEEIMIHGRTKLRQAGKQIQGAIRSSYKIERQARGLKDIINELPRREASQFKSQVSSLASEAKREKSVLSKEISKISNYGISV</sequence>
<organism evidence="1 2">
    <name type="scientific">Melastoma candidum</name>
    <dbReference type="NCBI Taxonomy" id="119954"/>
    <lineage>
        <taxon>Eukaryota</taxon>
        <taxon>Viridiplantae</taxon>
        <taxon>Streptophyta</taxon>
        <taxon>Embryophyta</taxon>
        <taxon>Tracheophyta</taxon>
        <taxon>Spermatophyta</taxon>
        <taxon>Magnoliopsida</taxon>
        <taxon>eudicotyledons</taxon>
        <taxon>Gunneridae</taxon>
        <taxon>Pentapetalae</taxon>
        <taxon>rosids</taxon>
        <taxon>malvids</taxon>
        <taxon>Myrtales</taxon>
        <taxon>Melastomataceae</taxon>
        <taxon>Melastomatoideae</taxon>
        <taxon>Melastomateae</taxon>
        <taxon>Melastoma</taxon>
    </lineage>
</organism>
<keyword evidence="2" id="KW-1185">Reference proteome</keyword>
<dbReference type="Proteomes" id="UP001057402">
    <property type="component" value="Chromosome 5"/>
</dbReference>
<protein>
    <submittedName>
        <fullName evidence="1">Uncharacterized protein</fullName>
    </submittedName>
</protein>
<evidence type="ECO:0000313" key="1">
    <source>
        <dbReference type="EMBL" id="KAI4370351.1"/>
    </source>
</evidence>
<proteinExistence type="predicted"/>
<name>A0ACB9QTV0_9MYRT</name>
<comment type="caution">
    <text evidence="1">The sequence shown here is derived from an EMBL/GenBank/DDBJ whole genome shotgun (WGS) entry which is preliminary data.</text>
</comment>
<gene>
    <name evidence="1" type="ORF">MLD38_018711</name>
</gene>
<evidence type="ECO:0000313" key="2">
    <source>
        <dbReference type="Proteomes" id="UP001057402"/>
    </source>
</evidence>
<accession>A0ACB9QTV0</accession>